<keyword evidence="2" id="KW-1185">Reference proteome</keyword>
<comment type="caution">
    <text evidence="1">The sequence shown here is derived from an EMBL/GenBank/DDBJ whole genome shotgun (WGS) entry which is preliminary data.</text>
</comment>
<evidence type="ECO:0000313" key="1">
    <source>
        <dbReference type="EMBL" id="KAH7249761.1"/>
    </source>
</evidence>
<dbReference type="RefSeq" id="XP_046049080.1">
    <property type="nucleotide sequence ID" value="XM_046192773.1"/>
</dbReference>
<dbReference type="AlphaFoldDB" id="A0A9P9KA53"/>
<evidence type="ECO:0000313" key="2">
    <source>
        <dbReference type="Proteomes" id="UP000720189"/>
    </source>
</evidence>
<reference evidence="1" key="1">
    <citation type="journal article" date="2021" name="Nat. Commun.">
        <title>Genetic determinants of endophytism in the Arabidopsis root mycobiome.</title>
        <authorList>
            <person name="Mesny F."/>
            <person name="Miyauchi S."/>
            <person name="Thiergart T."/>
            <person name="Pickel B."/>
            <person name="Atanasova L."/>
            <person name="Karlsson M."/>
            <person name="Huettel B."/>
            <person name="Barry K.W."/>
            <person name="Haridas S."/>
            <person name="Chen C."/>
            <person name="Bauer D."/>
            <person name="Andreopoulos W."/>
            <person name="Pangilinan J."/>
            <person name="LaButti K."/>
            <person name="Riley R."/>
            <person name="Lipzen A."/>
            <person name="Clum A."/>
            <person name="Drula E."/>
            <person name="Henrissat B."/>
            <person name="Kohler A."/>
            <person name="Grigoriev I.V."/>
            <person name="Martin F.M."/>
            <person name="Hacquard S."/>
        </authorList>
    </citation>
    <scope>NUCLEOTIDE SEQUENCE</scope>
    <source>
        <strain evidence="1">MPI-CAGE-AT-0023</strain>
    </source>
</reference>
<gene>
    <name evidence="1" type="ORF">BKA55DRAFT_567854</name>
</gene>
<sequence length="62" mass="7577">MILMVFIHYELVTRDKTLRAIRHKEQDVSRVEQREWMKHIDIQLDSTVMKITKNRKEKVLTP</sequence>
<protein>
    <submittedName>
        <fullName evidence="1">Uncharacterized protein</fullName>
    </submittedName>
</protein>
<dbReference type="EMBL" id="JAGMUX010000008">
    <property type="protein sequence ID" value="KAH7249761.1"/>
    <property type="molecule type" value="Genomic_DNA"/>
</dbReference>
<organism evidence="1 2">
    <name type="scientific">Fusarium redolens</name>
    <dbReference type="NCBI Taxonomy" id="48865"/>
    <lineage>
        <taxon>Eukaryota</taxon>
        <taxon>Fungi</taxon>
        <taxon>Dikarya</taxon>
        <taxon>Ascomycota</taxon>
        <taxon>Pezizomycotina</taxon>
        <taxon>Sordariomycetes</taxon>
        <taxon>Hypocreomycetidae</taxon>
        <taxon>Hypocreales</taxon>
        <taxon>Nectriaceae</taxon>
        <taxon>Fusarium</taxon>
        <taxon>Fusarium redolens species complex</taxon>
    </lineage>
</organism>
<proteinExistence type="predicted"/>
<accession>A0A9P9KA53</accession>
<dbReference type="Proteomes" id="UP000720189">
    <property type="component" value="Unassembled WGS sequence"/>
</dbReference>
<dbReference type="GeneID" id="70222727"/>
<name>A0A9P9KA53_FUSRE</name>